<dbReference type="PANTHER" id="PTHR38457">
    <property type="entry name" value="REGULATOR ABRB-RELATED"/>
    <property type="match status" value="1"/>
</dbReference>
<keyword evidence="2" id="KW-0560">Oxidoreductase</keyword>
<dbReference type="PIRSF" id="PIRSF038991">
    <property type="entry name" value="Protein_AbrB"/>
    <property type="match status" value="1"/>
</dbReference>
<dbReference type="AlphaFoldDB" id="A0A5C2HA76"/>
<feature type="transmembrane region" description="Helical" evidence="1">
    <location>
        <begin position="307"/>
        <end position="331"/>
    </location>
</feature>
<dbReference type="GO" id="GO:0016020">
    <property type="term" value="C:membrane"/>
    <property type="evidence" value="ECO:0007669"/>
    <property type="project" value="InterPro"/>
</dbReference>
<reference evidence="2 3" key="2">
    <citation type="submission" date="2019-09" db="EMBL/GenBank/DDBJ databases">
        <title>Taxonomic note: a critical rebuttal of the proposed division of the genus Arcobacter into six genera, emended descriptions of Arcobacter anaerophilus and the genus Arcobacter, and an assessment of genus-level boundaries for Epsilonproteobacteria using in silico genomic comparator tools.</title>
        <authorList>
            <person name="On S.L.W."/>
            <person name="Miller W.G."/>
            <person name="Biggs P."/>
            <person name="Cornelius A."/>
            <person name="Vandamme P."/>
        </authorList>
    </citation>
    <scope>NUCLEOTIDE SEQUENCE [LARGE SCALE GENOMIC DNA]</scope>
    <source>
        <strain evidence="2 3">CCUG 56899</strain>
    </source>
</reference>
<feature type="transmembrane region" description="Helical" evidence="1">
    <location>
        <begin position="263"/>
        <end position="287"/>
    </location>
</feature>
<feature type="transmembrane region" description="Helical" evidence="1">
    <location>
        <begin position="208"/>
        <end position="229"/>
    </location>
</feature>
<keyword evidence="1" id="KW-1133">Transmembrane helix</keyword>
<feature type="transmembrane region" description="Helical" evidence="1">
    <location>
        <begin position="235"/>
        <end position="251"/>
    </location>
</feature>
<dbReference type="KEGG" id="apoc:APORC_0148"/>
<feature type="transmembrane region" description="Helical" evidence="1">
    <location>
        <begin position="150"/>
        <end position="169"/>
    </location>
</feature>
<evidence type="ECO:0000313" key="2">
    <source>
        <dbReference type="EMBL" id="QEP39787.1"/>
    </source>
</evidence>
<dbReference type="InterPro" id="IPR007820">
    <property type="entry name" value="AbrB_fam"/>
</dbReference>
<dbReference type="InterPro" id="IPR017516">
    <property type="entry name" value="AbrB_dup"/>
</dbReference>
<dbReference type="Proteomes" id="UP000322644">
    <property type="component" value="Chromosome"/>
</dbReference>
<keyword evidence="2" id="KW-0503">Monooxygenase</keyword>
<evidence type="ECO:0000313" key="3">
    <source>
        <dbReference type="Proteomes" id="UP000322644"/>
    </source>
</evidence>
<sequence>MLINLAKMLLALIIGLIGSIIFIYLHMPLPWLLGSIFATSLAIRFDFIPIKSPKLFSSPARILIGLAIGSAFTPEILQFIPQYTFSLLLVIPFTILVIFFGTYYYYKVLKYDLKTSYLGSMPGGVIEMVIIGEELKANTAKITLMQSSRLFFVVISLPFIIQYIFQIDIRGNQLLTIPLKNIDFSEFILLYFLGVISAFTAKKLKLTAAFLIGPMILAIFLYSSGAFNVAIPDEFLKFIQVVFGVIIGFTFKDVSFETIYKTLIATLGHFIILAILCAIFIAIIFYYLDFKALDIMLSFSPGGQTEINLIALLVGANLPYITLHHIVRLIIVMNIAPIIAKKLN</sequence>
<dbReference type="EMBL" id="CP036246">
    <property type="protein sequence ID" value="QEP39787.1"/>
    <property type="molecule type" value="Genomic_DNA"/>
</dbReference>
<keyword evidence="1" id="KW-0472">Membrane</keyword>
<dbReference type="RefSeq" id="WP_066386184.1">
    <property type="nucleotide sequence ID" value="NZ_CP036246.2"/>
</dbReference>
<dbReference type="GO" id="GO:0004497">
    <property type="term" value="F:monooxygenase activity"/>
    <property type="evidence" value="ECO:0007669"/>
    <property type="project" value="UniProtKB-KW"/>
</dbReference>
<reference evidence="2 3" key="1">
    <citation type="submission" date="2019-09" db="EMBL/GenBank/DDBJ databases">
        <title>Complete genome sequencing of four Arcobacter species reveals a diverse suite of mobile elements.</title>
        <authorList>
            <person name="Miller W.G."/>
            <person name="Yee E."/>
            <person name="Bono J.L."/>
        </authorList>
    </citation>
    <scope>NUCLEOTIDE SEQUENCE [LARGE SCALE GENOMIC DNA]</scope>
    <source>
        <strain evidence="2 3">CCUG 56899</strain>
    </source>
</reference>
<evidence type="ECO:0000256" key="1">
    <source>
        <dbReference type="SAM" id="Phobius"/>
    </source>
</evidence>
<dbReference type="NCBIfam" id="TIGR03082">
    <property type="entry name" value="Gneg_AbrB_dup"/>
    <property type="match status" value="2"/>
</dbReference>
<proteinExistence type="predicted"/>
<name>A0A5C2HA76_9BACT</name>
<feature type="transmembrane region" description="Helical" evidence="1">
    <location>
        <begin position="7"/>
        <end position="25"/>
    </location>
</feature>
<dbReference type="PANTHER" id="PTHR38457:SF1">
    <property type="entry name" value="REGULATOR ABRB-RELATED"/>
    <property type="match status" value="1"/>
</dbReference>
<keyword evidence="1" id="KW-0812">Transmembrane</keyword>
<dbReference type="GO" id="GO:0010468">
    <property type="term" value="P:regulation of gene expression"/>
    <property type="evidence" value="ECO:0007669"/>
    <property type="project" value="InterPro"/>
</dbReference>
<accession>A0A5C2HA76</accession>
<dbReference type="Pfam" id="PF05145">
    <property type="entry name" value="AbrB"/>
    <property type="match status" value="1"/>
</dbReference>
<feature type="transmembrane region" description="Helical" evidence="1">
    <location>
        <begin position="184"/>
        <end position="201"/>
    </location>
</feature>
<feature type="transmembrane region" description="Helical" evidence="1">
    <location>
        <begin position="86"/>
        <end position="106"/>
    </location>
</feature>
<organism evidence="2 3">
    <name type="scientific">Arcobacter porcinus</name>
    <dbReference type="NCBI Taxonomy" id="1935204"/>
    <lineage>
        <taxon>Bacteria</taxon>
        <taxon>Pseudomonadati</taxon>
        <taxon>Campylobacterota</taxon>
        <taxon>Epsilonproteobacteria</taxon>
        <taxon>Campylobacterales</taxon>
        <taxon>Arcobacteraceae</taxon>
        <taxon>Arcobacter</taxon>
    </lineage>
</organism>
<gene>
    <name evidence="2" type="ORF">APORC_0148</name>
</gene>
<protein>
    <submittedName>
        <fullName evidence="2">Putative ammonia monooxygenase</fullName>
    </submittedName>
</protein>